<dbReference type="InterPro" id="IPR023187">
    <property type="entry name" value="Tscrpt_reg_MarR-type_CS"/>
</dbReference>
<dbReference type="Proteomes" id="UP000250028">
    <property type="component" value="Unassembled WGS sequence"/>
</dbReference>
<dbReference type="EMBL" id="UESZ01000001">
    <property type="protein sequence ID" value="SSA35284.1"/>
    <property type="molecule type" value="Genomic_DNA"/>
</dbReference>
<evidence type="ECO:0000313" key="6">
    <source>
        <dbReference type="Proteomes" id="UP000250028"/>
    </source>
</evidence>
<dbReference type="PROSITE" id="PS50995">
    <property type="entry name" value="HTH_MARR_2"/>
    <property type="match status" value="1"/>
</dbReference>
<evidence type="ECO:0000259" key="4">
    <source>
        <dbReference type="PROSITE" id="PS50995"/>
    </source>
</evidence>
<gene>
    <name evidence="5" type="ORF">SAMN04489750_2635</name>
</gene>
<proteinExistence type="predicted"/>
<dbReference type="InterPro" id="IPR036390">
    <property type="entry name" value="WH_DNA-bd_sf"/>
</dbReference>
<dbReference type="Gene3D" id="1.10.10.10">
    <property type="entry name" value="Winged helix-like DNA-binding domain superfamily/Winged helix DNA-binding domain"/>
    <property type="match status" value="1"/>
</dbReference>
<dbReference type="Pfam" id="PF12802">
    <property type="entry name" value="MarR_2"/>
    <property type="match status" value="1"/>
</dbReference>
<dbReference type="InterPro" id="IPR000835">
    <property type="entry name" value="HTH_MarR-typ"/>
</dbReference>
<dbReference type="PROSITE" id="PS01117">
    <property type="entry name" value="HTH_MARR_1"/>
    <property type="match status" value="1"/>
</dbReference>
<evidence type="ECO:0000256" key="2">
    <source>
        <dbReference type="ARBA" id="ARBA00023125"/>
    </source>
</evidence>
<feature type="domain" description="HTH marR-type" evidence="4">
    <location>
        <begin position="19"/>
        <end position="152"/>
    </location>
</feature>
<protein>
    <submittedName>
        <fullName evidence="5">DNA-binding transcriptional regulator, MarR family</fullName>
    </submittedName>
</protein>
<evidence type="ECO:0000313" key="5">
    <source>
        <dbReference type="EMBL" id="SSA35284.1"/>
    </source>
</evidence>
<dbReference type="GO" id="GO:0003700">
    <property type="term" value="F:DNA-binding transcription factor activity"/>
    <property type="evidence" value="ECO:0007669"/>
    <property type="project" value="InterPro"/>
</dbReference>
<reference evidence="6" key="1">
    <citation type="submission" date="2016-10" db="EMBL/GenBank/DDBJ databases">
        <authorList>
            <person name="Varghese N."/>
            <person name="Submissions S."/>
        </authorList>
    </citation>
    <scope>NUCLEOTIDE SEQUENCE [LARGE SCALE GENOMIC DNA]</scope>
    <source>
        <strain evidence="6">DSM 22951</strain>
    </source>
</reference>
<dbReference type="AlphaFoldDB" id="A0A2Y8ZTG4"/>
<dbReference type="InterPro" id="IPR052526">
    <property type="entry name" value="HTH-type_Bedaq_tolerance"/>
</dbReference>
<dbReference type="PANTHER" id="PTHR39515">
    <property type="entry name" value="CONSERVED PROTEIN"/>
    <property type="match status" value="1"/>
</dbReference>
<keyword evidence="3" id="KW-0804">Transcription</keyword>
<evidence type="ECO:0000256" key="1">
    <source>
        <dbReference type="ARBA" id="ARBA00023015"/>
    </source>
</evidence>
<dbReference type="SMART" id="SM00347">
    <property type="entry name" value="HTH_MARR"/>
    <property type="match status" value="1"/>
</dbReference>
<dbReference type="PRINTS" id="PR00598">
    <property type="entry name" value="HTHMARR"/>
</dbReference>
<dbReference type="PANTHER" id="PTHR39515:SF2">
    <property type="entry name" value="HTH-TYPE TRANSCRIPTIONAL REGULATOR RV0880"/>
    <property type="match status" value="1"/>
</dbReference>
<dbReference type="GO" id="GO:0003677">
    <property type="term" value="F:DNA binding"/>
    <property type="evidence" value="ECO:0007669"/>
    <property type="project" value="UniProtKB-KW"/>
</dbReference>
<name>A0A2Y8ZTG4_9MICO</name>
<evidence type="ECO:0000256" key="3">
    <source>
        <dbReference type="ARBA" id="ARBA00023163"/>
    </source>
</evidence>
<keyword evidence="6" id="KW-1185">Reference proteome</keyword>
<dbReference type="SUPFAM" id="SSF46785">
    <property type="entry name" value="Winged helix' DNA-binding domain"/>
    <property type="match status" value="1"/>
</dbReference>
<keyword evidence="1" id="KW-0805">Transcription regulation</keyword>
<keyword evidence="2 5" id="KW-0238">DNA-binding</keyword>
<dbReference type="InterPro" id="IPR036388">
    <property type="entry name" value="WH-like_DNA-bd_sf"/>
</dbReference>
<accession>A0A2Y8ZTG4</accession>
<organism evidence="5 6">
    <name type="scientific">Branchiibius hedensis</name>
    <dbReference type="NCBI Taxonomy" id="672460"/>
    <lineage>
        <taxon>Bacteria</taxon>
        <taxon>Bacillati</taxon>
        <taxon>Actinomycetota</taxon>
        <taxon>Actinomycetes</taxon>
        <taxon>Micrococcales</taxon>
        <taxon>Dermacoccaceae</taxon>
        <taxon>Branchiibius</taxon>
    </lineage>
</organism>
<sequence length="153" mass="17012">MRYANYMSEVSGIAVAADRRQLAAELRAVCMRVSRRTRFAKEALVPPHQASVLGKLTDNVLTPRELADIECVSAPSMTRTVGCLVDKGLVRREADPSDGRQVRLFITDEGRTTIARVRAQRDEWMLERLSALSEQECAVLEQAQEILGRVVAA</sequence>